<dbReference type="Pfam" id="PF00440">
    <property type="entry name" value="TetR_N"/>
    <property type="match status" value="1"/>
</dbReference>
<dbReference type="SUPFAM" id="SSF46689">
    <property type="entry name" value="Homeodomain-like"/>
    <property type="match status" value="1"/>
</dbReference>
<keyword evidence="3" id="KW-0804">Transcription</keyword>
<dbReference type="GO" id="GO:0045892">
    <property type="term" value="P:negative regulation of DNA-templated transcription"/>
    <property type="evidence" value="ECO:0007669"/>
    <property type="project" value="InterPro"/>
</dbReference>
<feature type="DNA-binding region" description="H-T-H motif" evidence="4">
    <location>
        <begin position="33"/>
        <end position="52"/>
    </location>
</feature>
<protein>
    <submittedName>
        <fullName evidence="6">TetR family transcriptional regulator</fullName>
    </submittedName>
</protein>
<evidence type="ECO:0000256" key="3">
    <source>
        <dbReference type="ARBA" id="ARBA00023163"/>
    </source>
</evidence>
<organism evidence="6 7">
    <name type="scientific">Nonomuraea fuscirosea</name>
    <dbReference type="NCBI Taxonomy" id="1291556"/>
    <lineage>
        <taxon>Bacteria</taxon>
        <taxon>Bacillati</taxon>
        <taxon>Actinomycetota</taxon>
        <taxon>Actinomycetes</taxon>
        <taxon>Streptosporangiales</taxon>
        <taxon>Streptosporangiaceae</taxon>
        <taxon>Nonomuraea</taxon>
    </lineage>
</organism>
<dbReference type="PROSITE" id="PS50977">
    <property type="entry name" value="HTH_TETR_2"/>
    <property type="match status" value="1"/>
</dbReference>
<keyword evidence="7" id="KW-1185">Reference proteome</keyword>
<evidence type="ECO:0000259" key="5">
    <source>
        <dbReference type="PROSITE" id="PS50977"/>
    </source>
</evidence>
<evidence type="ECO:0000256" key="2">
    <source>
        <dbReference type="ARBA" id="ARBA00023125"/>
    </source>
</evidence>
<dbReference type="InterPro" id="IPR036271">
    <property type="entry name" value="Tet_transcr_reg_TetR-rel_C_sf"/>
</dbReference>
<comment type="caution">
    <text evidence="6">The sequence shown here is derived from an EMBL/GenBank/DDBJ whole genome shotgun (WGS) entry which is preliminary data.</text>
</comment>
<dbReference type="EMBL" id="PVNG01000026">
    <property type="protein sequence ID" value="PRX55653.1"/>
    <property type="molecule type" value="Genomic_DNA"/>
</dbReference>
<evidence type="ECO:0000313" key="6">
    <source>
        <dbReference type="EMBL" id="PRX55653.1"/>
    </source>
</evidence>
<dbReference type="GO" id="GO:0003700">
    <property type="term" value="F:DNA-binding transcription factor activity"/>
    <property type="evidence" value="ECO:0007669"/>
    <property type="project" value="TreeGrafter"/>
</dbReference>
<proteinExistence type="predicted"/>
<feature type="domain" description="HTH tetR-type" evidence="5">
    <location>
        <begin position="10"/>
        <end position="70"/>
    </location>
</feature>
<dbReference type="OrthoDB" id="3358037at2"/>
<dbReference type="InterPro" id="IPR050109">
    <property type="entry name" value="HTH-type_TetR-like_transc_reg"/>
</dbReference>
<gene>
    <name evidence="6" type="ORF">B0I32_126114</name>
</gene>
<evidence type="ECO:0000256" key="4">
    <source>
        <dbReference type="PROSITE-ProRule" id="PRU00335"/>
    </source>
</evidence>
<reference evidence="6 7" key="1">
    <citation type="submission" date="2018-03" db="EMBL/GenBank/DDBJ databases">
        <title>Genomic Encyclopedia of Type Strains, Phase III (KMG-III): the genomes of soil and plant-associated and newly described type strains.</title>
        <authorList>
            <person name="Whitman W."/>
        </authorList>
    </citation>
    <scope>NUCLEOTIDE SEQUENCE [LARGE SCALE GENOMIC DNA]</scope>
    <source>
        <strain evidence="6 7">CGMCC 4.7104</strain>
    </source>
</reference>
<sequence>MPTRTGRPPKITRADIVAAALRVIEADGVDALTMRRLAGELGTTAMAIYHHVRDKDELLVLLLDDHAAATPRPELPDDPGERLVTAATAMRDALARHPWAVDVLRADDLFAVGALWYPDQIIDAAMRGGLTLEDAVDAYRIVWHYTSGEIGARAAARKRREQGGSTFRQRVFTEIDAGRFPRLGQVGGRWEELTARDTYAKGIRALAAGLLP</sequence>
<dbReference type="InterPro" id="IPR004111">
    <property type="entry name" value="Repressor_TetR_C"/>
</dbReference>
<dbReference type="PANTHER" id="PTHR30055:SF151">
    <property type="entry name" value="TRANSCRIPTIONAL REGULATORY PROTEIN"/>
    <property type="match status" value="1"/>
</dbReference>
<keyword evidence="2 4" id="KW-0238">DNA-binding</keyword>
<dbReference type="Pfam" id="PF02909">
    <property type="entry name" value="TetR_C_1"/>
    <property type="match status" value="1"/>
</dbReference>
<dbReference type="PRINTS" id="PR00455">
    <property type="entry name" value="HTHTETR"/>
</dbReference>
<dbReference type="GO" id="GO:0000976">
    <property type="term" value="F:transcription cis-regulatory region binding"/>
    <property type="evidence" value="ECO:0007669"/>
    <property type="project" value="TreeGrafter"/>
</dbReference>
<dbReference type="InterPro" id="IPR001647">
    <property type="entry name" value="HTH_TetR"/>
</dbReference>
<dbReference type="Gene3D" id="1.10.357.10">
    <property type="entry name" value="Tetracycline Repressor, domain 2"/>
    <property type="match status" value="1"/>
</dbReference>
<dbReference type="PANTHER" id="PTHR30055">
    <property type="entry name" value="HTH-TYPE TRANSCRIPTIONAL REGULATOR RUTR"/>
    <property type="match status" value="1"/>
</dbReference>
<evidence type="ECO:0000313" key="7">
    <source>
        <dbReference type="Proteomes" id="UP000238312"/>
    </source>
</evidence>
<dbReference type="Gene3D" id="1.10.10.60">
    <property type="entry name" value="Homeodomain-like"/>
    <property type="match status" value="1"/>
</dbReference>
<dbReference type="RefSeq" id="WP_106250389.1">
    <property type="nucleotide sequence ID" value="NZ_JBFAIB010000011.1"/>
</dbReference>
<keyword evidence="1" id="KW-0805">Transcription regulation</keyword>
<evidence type="ECO:0000256" key="1">
    <source>
        <dbReference type="ARBA" id="ARBA00023015"/>
    </source>
</evidence>
<dbReference type="SUPFAM" id="SSF48498">
    <property type="entry name" value="Tetracyclin repressor-like, C-terminal domain"/>
    <property type="match status" value="1"/>
</dbReference>
<dbReference type="InterPro" id="IPR009057">
    <property type="entry name" value="Homeodomain-like_sf"/>
</dbReference>
<name>A0A2T0MDS8_9ACTN</name>
<dbReference type="AlphaFoldDB" id="A0A2T0MDS8"/>
<accession>A0A2T0MDS8</accession>
<dbReference type="Proteomes" id="UP000238312">
    <property type="component" value="Unassembled WGS sequence"/>
</dbReference>